<dbReference type="RefSeq" id="WP_283742545.1">
    <property type="nucleotide sequence ID" value="NZ_JANCPR020000055.1"/>
</dbReference>
<dbReference type="Pfam" id="PF08305">
    <property type="entry name" value="NPCBM"/>
    <property type="match status" value="1"/>
</dbReference>
<comment type="caution">
    <text evidence="3">The sequence shown here is derived from an EMBL/GenBank/DDBJ whole genome shotgun (WGS) entry which is preliminary data.</text>
</comment>
<accession>A0ABT7A8N1</accession>
<evidence type="ECO:0000259" key="2">
    <source>
        <dbReference type="SMART" id="SM00776"/>
    </source>
</evidence>
<name>A0ABT7A8N1_9ACTN</name>
<dbReference type="SUPFAM" id="SSF49785">
    <property type="entry name" value="Galactose-binding domain-like"/>
    <property type="match status" value="1"/>
</dbReference>
<evidence type="ECO:0000313" key="3">
    <source>
        <dbReference type="EMBL" id="MDJ1137349.1"/>
    </source>
</evidence>
<dbReference type="InterPro" id="IPR013222">
    <property type="entry name" value="Glyco_hyd_98_carb-bd"/>
</dbReference>
<dbReference type="PRINTS" id="PR01217">
    <property type="entry name" value="PRICHEXTENSN"/>
</dbReference>
<feature type="region of interest" description="Disordered" evidence="1">
    <location>
        <begin position="34"/>
        <end position="141"/>
    </location>
</feature>
<organism evidence="3 4">
    <name type="scientific">Streptomyces iconiensis</name>
    <dbReference type="NCBI Taxonomy" id="1384038"/>
    <lineage>
        <taxon>Bacteria</taxon>
        <taxon>Bacillati</taxon>
        <taxon>Actinomycetota</taxon>
        <taxon>Actinomycetes</taxon>
        <taxon>Kitasatosporales</taxon>
        <taxon>Streptomycetaceae</taxon>
        <taxon>Streptomyces</taxon>
    </lineage>
</organism>
<gene>
    <name evidence="3" type="ORF">NMN56_036455</name>
</gene>
<dbReference type="SMART" id="SM00776">
    <property type="entry name" value="NPCBM"/>
    <property type="match status" value="1"/>
</dbReference>
<reference evidence="3 4" key="1">
    <citation type="submission" date="2023-05" db="EMBL/GenBank/DDBJ databases">
        <title>Streptantibioticus silvisoli sp. nov., acidotolerant actinomycetes 1 from pine litter.</title>
        <authorList>
            <person name="Swiecimska M."/>
            <person name="Golinska P."/>
            <person name="Sangal V."/>
            <person name="Wachnowicz B."/>
            <person name="Goodfellow M."/>
        </authorList>
    </citation>
    <scope>NUCLEOTIDE SEQUENCE [LARGE SCALE GENOMIC DNA]</scope>
    <source>
        <strain evidence="3 4">DSM 42109</strain>
    </source>
</reference>
<feature type="domain" description="Glycosyl hydrolase family 98 putative carbohydrate-binding module" evidence="2">
    <location>
        <begin position="138"/>
        <end position="284"/>
    </location>
</feature>
<feature type="compositionally biased region" description="Basic and acidic residues" evidence="1">
    <location>
        <begin position="60"/>
        <end position="70"/>
    </location>
</feature>
<dbReference type="Proteomes" id="UP001214441">
    <property type="component" value="Unassembled WGS sequence"/>
</dbReference>
<proteinExistence type="predicted"/>
<feature type="compositionally biased region" description="Basic and acidic residues" evidence="1">
    <location>
        <begin position="78"/>
        <end position="110"/>
    </location>
</feature>
<feature type="compositionally biased region" description="Pro residues" evidence="1">
    <location>
        <begin position="111"/>
        <end position="120"/>
    </location>
</feature>
<evidence type="ECO:0000313" key="4">
    <source>
        <dbReference type="Proteomes" id="UP001214441"/>
    </source>
</evidence>
<evidence type="ECO:0000256" key="1">
    <source>
        <dbReference type="SAM" id="MobiDB-lite"/>
    </source>
</evidence>
<feature type="compositionally biased region" description="Pro residues" evidence="1">
    <location>
        <begin position="128"/>
        <end position="138"/>
    </location>
</feature>
<dbReference type="Gene3D" id="2.60.120.1060">
    <property type="entry name" value="NPCBM/NEW2 domain"/>
    <property type="match status" value="1"/>
</dbReference>
<dbReference type="EMBL" id="JANCPR020000055">
    <property type="protein sequence ID" value="MDJ1137349.1"/>
    <property type="molecule type" value="Genomic_DNA"/>
</dbReference>
<keyword evidence="4" id="KW-1185">Reference proteome</keyword>
<sequence length="285" mass="30433">AVGVAASEGLGTPAKVGIGVGVAVAAGAVLAYALSGNDPEPPKKPQARHSAPPAAQPPAKKPEPKPKPPEPKPPAPGKKPEPKPEPKSGPKPPEKEQPPKPGPEPRREPPAPEPPPGKPKPPPEKPAPEPPPPPPAPAPREHQLNELKWDVLDPDAKRKGPTVRAVRSSWMWQRQGMSIGGRRYGHGVTVHAPSSVTIDLNKACTTYEALAGVDDMTMGRRTVRFSVYGDGVRLWRSPFLHRGQPAVPVRVPLAGVTSIRLVVEPRHHEDRIALANWARSQIACR</sequence>
<feature type="non-terminal residue" evidence="3">
    <location>
        <position position="1"/>
    </location>
</feature>
<dbReference type="InterPro" id="IPR038637">
    <property type="entry name" value="NPCBM_sf"/>
</dbReference>
<protein>
    <submittedName>
        <fullName evidence="3">NPCBM/NEW2 domain-containing protein</fullName>
    </submittedName>
</protein>
<dbReference type="InterPro" id="IPR008979">
    <property type="entry name" value="Galactose-bd-like_sf"/>
</dbReference>